<gene>
    <name evidence="2" type="ORF">WMW71_10290</name>
</gene>
<dbReference type="PANTHER" id="PTHR43792">
    <property type="entry name" value="GNAT FAMILY, PUTATIVE (AFU_ORTHOLOGUE AFUA_3G00765)-RELATED-RELATED"/>
    <property type="match status" value="1"/>
</dbReference>
<evidence type="ECO:0000259" key="1">
    <source>
        <dbReference type="PROSITE" id="PS51186"/>
    </source>
</evidence>
<dbReference type="Pfam" id="PF13302">
    <property type="entry name" value="Acetyltransf_3"/>
    <property type="match status" value="1"/>
</dbReference>
<evidence type="ECO:0000313" key="3">
    <source>
        <dbReference type="Proteomes" id="UP001491349"/>
    </source>
</evidence>
<dbReference type="PROSITE" id="PS51186">
    <property type="entry name" value="GNAT"/>
    <property type="match status" value="1"/>
</dbReference>
<name>A0ABU9E491_9FLAO</name>
<dbReference type="SUPFAM" id="SSF55729">
    <property type="entry name" value="Acyl-CoA N-acyltransferases (Nat)"/>
    <property type="match status" value="1"/>
</dbReference>
<dbReference type="InterPro" id="IPR051531">
    <property type="entry name" value="N-acetyltransferase"/>
</dbReference>
<accession>A0ABU9E491</accession>
<dbReference type="InterPro" id="IPR016181">
    <property type="entry name" value="Acyl_CoA_acyltransferase"/>
</dbReference>
<feature type="domain" description="N-acetyltransferase" evidence="1">
    <location>
        <begin position="10"/>
        <end position="173"/>
    </location>
</feature>
<dbReference type="Gene3D" id="3.40.630.30">
    <property type="match status" value="1"/>
</dbReference>
<dbReference type="Proteomes" id="UP001491349">
    <property type="component" value="Unassembled WGS sequence"/>
</dbReference>
<proteinExistence type="predicted"/>
<dbReference type="EMBL" id="JBBPCB010000006">
    <property type="protein sequence ID" value="MEK8180727.1"/>
    <property type="molecule type" value="Genomic_DNA"/>
</dbReference>
<reference evidence="2 3" key="1">
    <citation type="submission" date="2024-04" db="EMBL/GenBank/DDBJ databases">
        <title>draft genome sequnece of Flavobacterium buctense JCM 30750.</title>
        <authorList>
            <person name="Kim D.-U."/>
        </authorList>
    </citation>
    <scope>NUCLEOTIDE SEQUENCE [LARGE SCALE GENOMIC DNA]</scope>
    <source>
        <strain evidence="2 3">JCM 30750</strain>
    </source>
</reference>
<keyword evidence="3" id="KW-1185">Reference proteome</keyword>
<dbReference type="InterPro" id="IPR000182">
    <property type="entry name" value="GNAT_dom"/>
</dbReference>
<protein>
    <submittedName>
        <fullName evidence="2">GNAT family N-acetyltransferase</fullName>
    </submittedName>
</protein>
<organism evidence="2 3">
    <name type="scientific">Flavobacterium buctense</name>
    <dbReference type="NCBI Taxonomy" id="1648146"/>
    <lineage>
        <taxon>Bacteria</taxon>
        <taxon>Pseudomonadati</taxon>
        <taxon>Bacteroidota</taxon>
        <taxon>Flavobacteriia</taxon>
        <taxon>Flavobacteriales</taxon>
        <taxon>Flavobacteriaceae</taxon>
        <taxon>Flavobacterium</taxon>
    </lineage>
</organism>
<dbReference type="RefSeq" id="WP_187660838.1">
    <property type="nucleotide sequence ID" value="NZ_JACTAB010000006.1"/>
</dbReference>
<sequence length="177" mass="21042">MNLIIETNRLILRPLELSDAEEMFAMDKNPEVHKYLWQTPAQHIDEVIKVIDYVRTQYDKNNIGRFATIVKETNEFIGWTGIKFVDDHVENGNTNFYDYGYRLNENFWNKGYATEASKAWLDYGFNQMKIDKMNAYTHSENGASNHILEKVGMKLMENYPDKDGVIWKWWQMENNRL</sequence>
<comment type="caution">
    <text evidence="2">The sequence shown here is derived from an EMBL/GenBank/DDBJ whole genome shotgun (WGS) entry which is preliminary data.</text>
</comment>
<evidence type="ECO:0000313" key="2">
    <source>
        <dbReference type="EMBL" id="MEK8180727.1"/>
    </source>
</evidence>
<dbReference type="PANTHER" id="PTHR43792:SF16">
    <property type="entry name" value="N-ACETYLTRANSFERASE DOMAIN-CONTAINING PROTEIN"/>
    <property type="match status" value="1"/>
</dbReference>